<keyword evidence="2" id="KW-1185">Reference proteome</keyword>
<sequence>MNLREKCTPSTVFLGVALRETHIKCTISNILRLEVHWKTLPSTKSLENPFSWLKMKRVLRNKNPQSIEII</sequence>
<dbReference type="AlphaFoldDB" id="T1GNL3"/>
<accession>T1GNL3</accession>
<evidence type="ECO:0000313" key="1">
    <source>
        <dbReference type="EnsemblMetazoa" id="MESCA005170-PA"/>
    </source>
</evidence>
<dbReference type="EnsemblMetazoa" id="MESCA005170-RA">
    <property type="protein sequence ID" value="MESCA005170-PA"/>
    <property type="gene ID" value="MESCA005170"/>
</dbReference>
<protein>
    <submittedName>
        <fullName evidence="1">Uncharacterized protein</fullName>
    </submittedName>
</protein>
<dbReference type="HOGENOM" id="CLU_2760726_0_0_1"/>
<proteinExistence type="predicted"/>
<evidence type="ECO:0000313" key="2">
    <source>
        <dbReference type="Proteomes" id="UP000015102"/>
    </source>
</evidence>
<reference evidence="2" key="1">
    <citation type="submission" date="2013-02" db="EMBL/GenBank/DDBJ databases">
        <authorList>
            <person name="Hughes D."/>
        </authorList>
    </citation>
    <scope>NUCLEOTIDE SEQUENCE</scope>
    <source>
        <strain>Durham</strain>
        <strain evidence="2">NC isolate 2 -- Noor lab</strain>
    </source>
</reference>
<dbReference type="Proteomes" id="UP000015102">
    <property type="component" value="Unassembled WGS sequence"/>
</dbReference>
<dbReference type="EMBL" id="CAQQ02175311">
    <property type="status" value="NOT_ANNOTATED_CDS"/>
    <property type="molecule type" value="Genomic_DNA"/>
</dbReference>
<name>T1GNL3_MEGSC</name>
<reference evidence="1" key="2">
    <citation type="submission" date="2015-06" db="UniProtKB">
        <authorList>
            <consortium name="EnsemblMetazoa"/>
        </authorList>
    </citation>
    <scope>IDENTIFICATION</scope>
</reference>
<dbReference type="EMBL" id="CAQQ02175312">
    <property type="status" value="NOT_ANNOTATED_CDS"/>
    <property type="molecule type" value="Genomic_DNA"/>
</dbReference>
<organism evidence="1 2">
    <name type="scientific">Megaselia scalaris</name>
    <name type="common">Humpbacked fly</name>
    <name type="synonym">Phora scalaris</name>
    <dbReference type="NCBI Taxonomy" id="36166"/>
    <lineage>
        <taxon>Eukaryota</taxon>
        <taxon>Metazoa</taxon>
        <taxon>Ecdysozoa</taxon>
        <taxon>Arthropoda</taxon>
        <taxon>Hexapoda</taxon>
        <taxon>Insecta</taxon>
        <taxon>Pterygota</taxon>
        <taxon>Neoptera</taxon>
        <taxon>Endopterygota</taxon>
        <taxon>Diptera</taxon>
        <taxon>Brachycera</taxon>
        <taxon>Muscomorpha</taxon>
        <taxon>Platypezoidea</taxon>
        <taxon>Phoridae</taxon>
        <taxon>Megaseliini</taxon>
        <taxon>Megaselia</taxon>
    </lineage>
</organism>